<protein>
    <submittedName>
        <fullName evidence="2">Uncharacterized protein</fullName>
    </submittedName>
</protein>
<feature type="compositionally biased region" description="Polar residues" evidence="1">
    <location>
        <begin position="295"/>
        <end position="309"/>
    </location>
</feature>
<dbReference type="Proteomes" id="UP000237000">
    <property type="component" value="Unassembled WGS sequence"/>
</dbReference>
<feature type="region of interest" description="Disordered" evidence="1">
    <location>
        <begin position="240"/>
        <end position="323"/>
    </location>
</feature>
<gene>
    <name evidence="2" type="ORF">TorRG33x02_275340</name>
</gene>
<feature type="compositionally biased region" description="Basic and acidic residues" evidence="1">
    <location>
        <begin position="281"/>
        <end position="293"/>
    </location>
</feature>
<evidence type="ECO:0000313" key="3">
    <source>
        <dbReference type="Proteomes" id="UP000237000"/>
    </source>
</evidence>
<feature type="region of interest" description="Disordered" evidence="1">
    <location>
        <begin position="82"/>
        <end position="104"/>
    </location>
</feature>
<dbReference type="AlphaFoldDB" id="A0A2P5CRZ1"/>
<comment type="caution">
    <text evidence="2">The sequence shown here is derived from an EMBL/GenBank/DDBJ whole genome shotgun (WGS) entry which is preliminary data.</text>
</comment>
<proteinExistence type="predicted"/>
<organism evidence="2 3">
    <name type="scientific">Trema orientale</name>
    <name type="common">Charcoal tree</name>
    <name type="synonym">Celtis orientalis</name>
    <dbReference type="NCBI Taxonomy" id="63057"/>
    <lineage>
        <taxon>Eukaryota</taxon>
        <taxon>Viridiplantae</taxon>
        <taxon>Streptophyta</taxon>
        <taxon>Embryophyta</taxon>
        <taxon>Tracheophyta</taxon>
        <taxon>Spermatophyta</taxon>
        <taxon>Magnoliopsida</taxon>
        <taxon>eudicotyledons</taxon>
        <taxon>Gunneridae</taxon>
        <taxon>Pentapetalae</taxon>
        <taxon>rosids</taxon>
        <taxon>fabids</taxon>
        <taxon>Rosales</taxon>
        <taxon>Cannabaceae</taxon>
        <taxon>Trema</taxon>
    </lineage>
</organism>
<evidence type="ECO:0000256" key="1">
    <source>
        <dbReference type="SAM" id="MobiDB-lite"/>
    </source>
</evidence>
<feature type="compositionally biased region" description="Acidic residues" evidence="1">
    <location>
        <begin position="248"/>
        <end position="258"/>
    </location>
</feature>
<reference evidence="3" key="1">
    <citation type="submission" date="2016-06" db="EMBL/GenBank/DDBJ databases">
        <title>Parallel loss of symbiosis genes in relatives of nitrogen-fixing non-legume Parasponia.</title>
        <authorList>
            <person name="Van Velzen R."/>
            <person name="Holmer R."/>
            <person name="Bu F."/>
            <person name="Rutten L."/>
            <person name="Van Zeijl A."/>
            <person name="Liu W."/>
            <person name="Santuari L."/>
            <person name="Cao Q."/>
            <person name="Sharma T."/>
            <person name="Shen D."/>
            <person name="Roswanjaya Y."/>
            <person name="Wardhani T."/>
            <person name="Kalhor M.S."/>
            <person name="Jansen J."/>
            <person name="Van den Hoogen J."/>
            <person name="Gungor B."/>
            <person name="Hartog M."/>
            <person name="Hontelez J."/>
            <person name="Verver J."/>
            <person name="Yang W.-C."/>
            <person name="Schijlen E."/>
            <person name="Repin R."/>
            <person name="Schilthuizen M."/>
            <person name="Schranz E."/>
            <person name="Heidstra R."/>
            <person name="Miyata K."/>
            <person name="Fedorova E."/>
            <person name="Kohlen W."/>
            <person name="Bisseling T."/>
            <person name="Smit S."/>
            <person name="Geurts R."/>
        </authorList>
    </citation>
    <scope>NUCLEOTIDE SEQUENCE [LARGE SCALE GENOMIC DNA]</scope>
    <source>
        <strain evidence="3">cv. RG33-2</strain>
    </source>
</reference>
<accession>A0A2P5CRZ1</accession>
<evidence type="ECO:0000313" key="2">
    <source>
        <dbReference type="EMBL" id="PON63824.1"/>
    </source>
</evidence>
<dbReference type="InParanoid" id="A0A2P5CRZ1"/>
<feature type="compositionally biased region" description="Basic and acidic residues" evidence="1">
    <location>
        <begin position="94"/>
        <end position="104"/>
    </location>
</feature>
<dbReference type="EMBL" id="JXTC01000333">
    <property type="protein sequence ID" value="PON63824.1"/>
    <property type="molecule type" value="Genomic_DNA"/>
</dbReference>
<sequence length="323" mass="36235">MAVVIYRRDLDIQWHTICTGLSSKLRRKVEPRTFNDKRIQRLQYRSLSGTVVVASRYRGIQRSYVAHNIQTKSDGQWKEVENKGGLGGSAHSESTTKDGMNPDKEDIPSQMIVFEERTDEILIVQEPFELLKESPKCVQAIETFNKYDASDEMDEALIPGPAGKVALLRHSNWAQVAKYINQAMGRAMKKGKLRKGPKHIWAEAQYSNKSLGRIKPRINSSSKGDIQHWEDDEGVIRAIDSSNKDSECVGEDEEEPPEGDYFNVDHSDGLIQLFQDDGTDTDPKSGLAKDEKSGPNFNESSPSTHNSVRGNRDKEVVNIGAES</sequence>
<name>A0A2P5CRZ1_TREOI</name>
<keyword evidence="3" id="KW-1185">Reference proteome</keyword>